<dbReference type="PANTHER" id="PTHR15020:SF50">
    <property type="entry name" value="UPF0659 PROTEIN YMR090W"/>
    <property type="match status" value="1"/>
</dbReference>
<sequence>MDSPVTVVGGTGRVGRLVVRKLLGRGERVRVVGRSPQRARRHLPAGAEFQQGDVRVAGSLGTALANSSAVVYCVEPGTDERGPDRPETTLHIGVRNVLEAATASGGHPHVVLVSQLHATHHGHPFNAYGRVLDWRLAGEGTVRGSGLPYTVVRPGWLTDGPVAGGGVHLAQGDRGDGRVCRQDVAEACVQALYCPSASGVTFEMFNEPGPAAPSWERLFAALEWDLAPVG</sequence>
<dbReference type="PANTHER" id="PTHR15020">
    <property type="entry name" value="FLAVIN REDUCTASE-RELATED"/>
    <property type="match status" value="1"/>
</dbReference>
<evidence type="ECO:0000313" key="2">
    <source>
        <dbReference type="EMBL" id="MFC1416089.1"/>
    </source>
</evidence>
<evidence type="ECO:0000313" key="3">
    <source>
        <dbReference type="Proteomes" id="UP001592531"/>
    </source>
</evidence>
<gene>
    <name evidence="2" type="ORF">ACEZDE_05480</name>
</gene>
<comment type="caution">
    <text evidence="2">The sequence shown here is derived from an EMBL/GenBank/DDBJ whole genome shotgun (WGS) entry which is preliminary data.</text>
</comment>
<protein>
    <submittedName>
        <fullName evidence="2">SDR family oxidoreductase</fullName>
    </submittedName>
</protein>
<proteinExistence type="predicted"/>
<dbReference type="Proteomes" id="UP001592531">
    <property type="component" value="Unassembled WGS sequence"/>
</dbReference>
<dbReference type="CDD" id="cd05243">
    <property type="entry name" value="SDR_a5"/>
    <property type="match status" value="1"/>
</dbReference>
<name>A0ABV6VQS3_9ACTN</name>
<reference evidence="2 3" key="1">
    <citation type="submission" date="2024-09" db="EMBL/GenBank/DDBJ databases">
        <authorList>
            <person name="Lee S.D."/>
        </authorList>
    </citation>
    <scope>NUCLEOTIDE SEQUENCE [LARGE SCALE GENOMIC DNA]</scope>
    <source>
        <strain evidence="2 3">N8-3</strain>
    </source>
</reference>
<dbReference type="InterPro" id="IPR016040">
    <property type="entry name" value="NAD(P)-bd_dom"/>
</dbReference>
<dbReference type="SUPFAM" id="SSF51735">
    <property type="entry name" value="NAD(P)-binding Rossmann-fold domains"/>
    <property type="match status" value="1"/>
</dbReference>
<dbReference type="Gene3D" id="3.40.50.720">
    <property type="entry name" value="NAD(P)-binding Rossmann-like Domain"/>
    <property type="match status" value="1"/>
</dbReference>
<accession>A0ABV6VQS3</accession>
<evidence type="ECO:0000259" key="1">
    <source>
        <dbReference type="Pfam" id="PF13460"/>
    </source>
</evidence>
<keyword evidence="3" id="KW-1185">Reference proteome</keyword>
<organism evidence="2 3">
    <name type="scientific">Streptacidiphilus cavernicola</name>
    <dbReference type="NCBI Taxonomy" id="3342716"/>
    <lineage>
        <taxon>Bacteria</taxon>
        <taxon>Bacillati</taxon>
        <taxon>Actinomycetota</taxon>
        <taxon>Actinomycetes</taxon>
        <taxon>Kitasatosporales</taxon>
        <taxon>Streptomycetaceae</taxon>
        <taxon>Streptacidiphilus</taxon>
    </lineage>
</organism>
<dbReference type="EMBL" id="JBHFAB010000003">
    <property type="protein sequence ID" value="MFC1416089.1"/>
    <property type="molecule type" value="Genomic_DNA"/>
</dbReference>
<dbReference type="Pfam" id="PF13460">
    <property type="entry name" value="NAD_binding_10"/>
    <property type="match status" value="1"/>
</dbReference>
<feature type="domain" description="NAD(P)-binding" evidence="1">
    <location>
        <begin position="9"/>
        <end position="193"/>
    </location>
</feature>
<dbReference type="InterPro" id="IPR036291">
    <property type="entry name" value="NAD(P)-bd_dom_sf"/>
</dbReference>
<dbReference type="RefSeq" id="WP_380532954.1">
    <property type="nucleotide sequence ID" value="NZ_JBHFAB010000003.1"/>
</dbReference>